<name>A0ABU0YW61_9PROT</name>
<evidence type="ECO:0000313" key="1">
    <source>
        <dbReference type="EMBL" id="MDQ7251385.1"/>
    </source>
</evidence>
<reference evidence="2" key="1">
    <citation type="submission" date="2023-08" db="EMBL/GenBank/DDBJ databases">
        <title>Rhodospirillaceae gen. nov., a novel taxon isolated from the Yangtze River Yuezi River estuary sludge.</title>
        <authorList>
            <person name="Ruan L."/>
        </authorList>
    </citation>
    <scope>NUCLEOTIDE SEQUENCE [LARGE SCALE GENOMIC DNA]</scope>
    <source>
        <strain evidence="2">R-7</strain>
    </source>
</reference>
<dbReference type="RefSeq" id="WP_379961711.1">
    <property type="nucleotide sequence ID" value="NZ_JAUYVI010000011.1"/>
</dbReference>
<dbReference type="InterPro" id="IPR022254">
    <property type="entry name" value="DUF3775"/>
</dbReference>
<dbReference type="EMBL" id="JAUYVI010000011">
    <property type="protein sequence ID" value="MDQ7251385.1"/>
    <property type="molecule type" value="Genomic_DNA"/>
</dbReference>
<keyword evidence="2" id="KW-1185">Reference proteome</keyword>
<accession>A0ABU0YW61</accession>
<protein>
    <submittedName>
        <fullName evidence="1">DUF3775 domain-containing protein</fullName>
    </submittedName>
</protein>
<comment type="caution">
    <text evidence="1">The sequence shown here is derived from an EMBL/GenBank/DDBJ whole genome shotgun (WGS) entry which is preliminary data.</text>
</comment>
<dbReference type="Proteomes" id="UP001230156">
    <property type="component" value="Unassembled WGS sequence"/>
</dbReference>
<evidence type="ECO:0000313" key="2">
    <source>
        <dbReference type="Proteomes" id="UP001230156"/>
    </source>
</evidence>
<proteinExistence type="predicted"/>
<sequence>MSAKNRSDESEDPIELAVDPETVCFLIVKAREFDVKVDPQDDDPVSGTDEDEDIDVLEDRRDDPTYAELMGTLEALNEDELSDLVAMTWIGRGDFDRDDWEDAKEQARQRGSKGTAEYLLGTPLLGDYLESGFNDLGYSCEDVDDERL</sequence>
<gene>
    <name evidence="1" type="ORF">Q8A70_27110</name>
</gene>
<organism evidence="1 2">
    <name type="scientific">Dongia sedimenti</name>
    <dbReference type="NCBI Taxonomy" id="3064282"/>
    <lineage>
        <taxon>Bacteria</taxon>
        <taxon>Pseudomonadati</taxon>
        <taxon>Pseudomonadota</taxon>
        <taxon>Alphaproteobacteria</taxon>
        <taxon>Rhodospirillales</taxon>
        <taxon>Dongiaceae</taxon>
        <taxon>Dongia</taxon>
    </lineage>
</organism>
<dbReference type="Pfam" id="PF12616">
    <property type="entry name" value="DUF3775"/>
    <property type="match status" value="1"/>
</dbReference>